<sequence length="208" mass="22100">MRGRVLAVAGASAAGIIASEDGRRYRYGLPDLRSAAPQAGQDVDFQPGADEAREVYLIPGSMPVVVQGPKRDWVAFYMSPNGRVGRSDYWLYGFLVLMAVNVVVGWIPLIGQVVSLVAAWSGLALMIKRCHDVDRSGWWGFLPLVPLLLAVVGGIVAALATNGAPGYAVAGVFGLLWFGASIWVVVAILARRGDAGPNRFGPPPVTEL</sequence>
<evidence type="ECO:0000313" key="2">
    <source>
        <dbReference type="EMBL" id="GJE61622.1"/>
    </source>
</evidence>
<proteinExistence type="predicted"/>
<dbReference type="Pfam" id="PF05656">
    <property type="entry name" value="DUF805"/>
    <property type="match status" value="1"/>
</dbReference>
<evidence type="ECO:0008006" key="4">
    <source>
        <dbReference type="Google" id="ProtNLM"/>
    </source>
</evidence>
<feature type="transmembrane region" description="Helical" evidence="1">
    <location>
        <begin position="89"/>
        <end position="117"/>
    </location>
</feature>
<evidence type="ECO:0000256" key="1">
    <source>
        <dbReference type="SAM" id="Phobius"/>
    </source>
</evidence>
<organism evidence="2 3">
    <name type="scientific">Methylobacterium trifolii</name>
    <dbReference type="NCBI Taxonomy" id="1003092"/>
    <lineage>
        <taxon>Bacteria</taxon>
        <taxon>Pseudomonadati</taxon>
        <taxon>Pseudomonadota</taxon>
        <taxon>Alphaproteobacteria</taxon>
        <taxon>Hyphomicrobiales</taxon>
        <taxon>Methylobacteriaceae</taxon>
        <taxon>Methylobacterium</taxon>
    </lineage>
</organism>
<comment type="caution">
    <text evidence="2">The sequence shown here is derived from an EMBL/GenBank/DDBJ whole genome shotgun (WGS) entry which is preliminary data.</text>
</comment>
<protein>
    <recommendedName>
        <fullName evidence="4">DUF805 domain-containing protein</fullName>
    </recommendedName>
</protein>
<evidence type="ECO:0000313" key="3">
    <source>
        <dbReference type="Proteomes" id="UP001055057"/>
    </source>
</evidence>
<feature type="transmembrane region" description="Helical" evidence="1">
    <location>
        <begin position="166"/>
        <end position="190"/>
    </location>
</feature>
<keyword evidence="1" id="KW-0812">Transmembrane</keyword>
<accession>A0ABQ4U388</accession>
<dbReference type="EMBL" id="BPRB01000230">
    <property type="protein sequence ID" value="GJE61622.1"/>
    <property type="molecule type" value="Genomic_DNA"/>
</dbReference>
<dbReference type="RefSeq" id="WP_238184181.1">
    <property type="nucleotide sequence ID" value="NZ_BPRB01000230.1"/>
</dbReference>
<dbReference type="InterPro" id="IPR008523">
    <property type="entry name" value="DUF805"/>
</dbReference>
<keyword evidence="1" id="KW-1133">Transmembrane helix</keyword>
<name>A0ABQ4U388_9HYPH</name>
<reference evidence="2" key="2">
    <citation type="submission" date="2021-08" db="EMBL/GenBank/DDBJ databases">
        <authorList>
            <person name="Tani A."/>
            <person name="Ola A."/>
            <person name="Ogura Y."/>
            <person name="Katsura K."/>
            <person name="Hayashi T."/>
        </authorList>
    </citation>
    <scope>NUCLEOTIDE SEQUENCE</scope>
    <source>
        <strain evidence="2">DSM 23632</strain>
    </source>
</reference>
<gene>
    <name evidence="2" type="ORF">MPOCJGCO_3745</name>
</gene>
<reference evidence="2" key="1">
    <citation type="journal article" date="2021" name="Front. Microbiol.">
        <title>Comprehensive Comparative Genomics and Phenotyping of Methylobacterium Species.</title>
        <authorList>
            <person name="Alessa O."/>
            <person name="Ogura Y."/>
            <person name="Fujitani Y."/>
            <person name="Takami H."/>
            <person name="Hayashi T."/>
            <person name="Sahin N."/>
            <person name="Tani A."/>
        </authorList>
    </citation>
    <scope>NUCLEOTIDE SEQUENCE</scope>
    <source>
        <strain evidence="2">DSM 23632</strain>
    </source>
</reference>
<dbReference type="PANTHER" id="PTHR34980">
    <property type="entry name" value="INNER MEMBRANE PROTEIN-RELATED-RELATED"/>
    <property type="match status" value="1"/>
</dbReference>
<dbReference type="Proteomes" id="UP001055057">
    <property type="component" value="Unassembled WGS sequence"/>
</dbReference>
<feature type="transmembrane region" description="Helical" evidence="1">
    <location>
        <begin position="138"/>
        <end position="160"/>
    </location>
</feature>
<keyword evidence="1" id="KW-0472">Membrane</keyword>
<keyword evidence="3" id="KW-1185">Reference proteome</keyword>